<proteinExistence type="predicted"/>
<accession>A0A517STI1</accession>
<name>A0A517STI1_9BACT</name>
<gene>
    <name evidence="1" type="ORF">SV7mr_19410</name>
</gene>
<dbReference type="AlphaFoldDB" id="A0A517STI1"/>
<sequence length="303" mass="34339">MVYRNKPSVQWGGRIGKSNYQLPKFSAFRTGEEFKPSRLHTFMHTFIDHIHHLRLEEQLFVLGENVYDLNHKAYDQLFATELKRLAMQTNDRKSKVQLEDLADNFQFTRYILKSVRSAGFKDEQQANQITHDLVSQLLLGSLFEFDPAVIPFGKRFSVSVANAIRNVVAKQNNRQRLIPSIPISDEEGVGIPSSQIAGQTVGTVDQGLTDEFAKFVHSRLGPLGSAVLKSKLDGDEVKGLVGSVELGGPTSYRIKQMVIAIKQLAREFFAERDDDVALGQIERALDSEKKTMERRFGKREHYV</sequence>
<protein>
    <submittedName>
        <fullName evidence="1">Uncharacterized protein</fullName>
    </submittedName>
</protein>
<dbReference type="Proteomes" id="UP000315003">
    <property type="component" value="Chromosome"/>
</dbReference>
<keyword evidence="2" id="KW-1185">Reference proteome</keyword>
<evidence type="ECO:0000313" key="2">
    <source>
        <dbReference type="Proteomes" id="UP000315003"/>
    </source>
</evidence>
<evidence type="ECO:0000313" key="1">
    <source>
        <dbReference type="EMBL" id="QDT59434.1"/>
    </source>
</evidence>
<reference evidence="1 2" key="1">
    <citation type="submission" date="2019-02" db="EMBL/GenBank/DDBJ databases">
        <title>Deep-cultivation of Planctomycetes and their phenomic and genomic characterization uncovers novel biology.</title>
        <authorList>
            <person name="Wiegand S."/>
            <person name="Jogler M."/>
            <person name="Boedeker C."/>
            <person name="Pinto D."/>
            <person name="Vollmers J."/>
            <person name="Rivas-Marin E."/>
            <person name="Kohn T."/>
            <person name="Peeters S.H."/>
            <person name="Heuer A."/>
            <person name="Rast P."/>
            <person name="Oberbeckmann S."/>
            <person name="Bunk B."/>
            <person name="Jeske O."/>
            <person name="Meyerdierks A."/>
            <person name="Storesund J.E."/>
            <person name="Kallscheuer N."/>
            <person name="Luecker S."/>
            <person name="Lage O.M."/>
            <person name="Pohl T."/>
            <person name="Merkel B.J."/>
            <person name="Hornburger P."/>
            <person name="Mueller R.-W."/>
            <person name="Bruemmer F."/>
            <person name="Labrenz M."/>
            <person name="Spormann A.M."/>
            <person name="Op den Camp H."/>
            <person name="Overmann J."/>
            <person name="Amann R."/>
            <person name="Jetten M.S.M."/>
            <person name="Mascher T."/>
            <person name="Medema M.H."/>
            <person name="Devos D.P."/>
            <person name="Kaster A.-K."/>
            <person name="Ovreas L."/>
            <person name="Rohde M."/>
            <person name="Galperin M.Y."/>
            <person name="Jogler C."/>
        </authorList>
    </citation>
    <scope>NUCLEOTIDE SEQUENCE [LARGE SCALE GENOMIC DNA]</scope>
    <source>
        <strain evidence="1 2">SV_7m_r</strain>
    </source>
</reference>
<organism evidence="1 2">
    <name type="scientific">Stieleria bergensis</name>
    <dbReference type="NCBI Taxonomy" id="2528025"/>
    <lineage>
        <taxon>Bacteria</taxon>
        <taxon>Pseudomonadati</taxon>
        <taxon>Planctomycetota</taxon>
        <taxon>Planctomycetia</taxon>
        <taxon>Pirellulales</taxon>
        <taxon>Pirellulaceae</taxon>
        <taxon>Stieleria</taxon>
    </lineage>
</organism>
<dbReference type="EMBL" id="CP036272">
    <property type="protein sequence ID" value="QDT59434.1"/>
    <property type="molecule type" value="Genomic_DNA"/>
</dbReference>